<dbReference type="EMBL" id="JAHWZY010000038">
    <property type="protein sequence ID" value="MEZ3182261.1"/>
    <property type="molecule type" value="Genomic_DNA"/>
</dbReference>
<feature type="transmembrane region" description="Helical" evidence="2">
    <location>
        <begin position="66"/>
        <end position="87"/>
    </location>
</feature>
<proteinExistence type="predicted"/>
<gene>
    <name evidence="3" type="ORF">KYY02_27460</name>
</gene>
<keyword evidence="2" id="KW-0472">Membrane</keyword>
<feature type="compositionally biased region" description="Low complexity" evidence="1">
    <location>
        <begin position="10"/>
        <end position="40"/>
    </location>
</feature>
<dbReference type="Proteomes" id="UP001567537">
    <property type="component" value="Unassembled WGS sequence"/>
</dbReference>
<keyword evidence="2" id="KW-0812">Transmembrane</keyword>
<feature type="region of interest" description="Disordered" evidence="1">
    <location>
        <begin position="1"/>
        <end position="60"/>
    </location>
</feature>
<evidence type="ECO:0000313" key="3">
    <source>
        <dbReference type="EMBL" id="MEZ3182261.1"/>
    </source>
</evidence>
<evidence type="ECO:0000256" key="1">
    <source>
        <dbReference type="SAM" id="MobiDB-lite"/>
    </source>
</evidence>
<evidence type="ECO:0000256" key="2">
    <source>
        <dbReference type="SAM" id="Phobius"/>
    </source>
</evidence>
<organism evidence="3 4">
    <name type="scientific">Streptomyces pimonensis</name>
    <dbReference type="NCBI Taxonomy" id="2860288"/>
    <lineage>
        <taxon>Bacteria</taxon>
        <taxon>Bacillati</taxon>
        <taxon>Actinomycetota</taxon>
        <taxon>Actinomycetes</taxon>
        <taxon>Kitasatosporales</taxon>
        <taxon>Streptomycetaceae</taxon>
        <taxon>Streptomyces</taxon>
    </lineage>
</organism>
<evidence type="ECO:0000313" key="4">
    <source>
        <dbReference type="Proteomes" id="UP001567537"/>
    </source>
</evidence>
<keyword evidence="4" id="KW-1185">Reference proteome</keyword>
<accession>A0ABV4J9E5</accession>
<comment type="caution">
    <text evidence="3">The sequence shown here is derived from an EMBL/GenBank/DDBJ whole genome shotgun (WGS) entry which is preliminary data.</text>
</comment>
<feature type="compositionally biased region" description="Pro residues" evidence="1">
    <location>
        <begin position="41"/>
        <end position="52"/>
    </location>
</feature>
<protein>
    <submittedName>
        <fullName evidence="3">Uncharacterized protein</fullName>
    </submittedName>
</protein>
<name>A0ABV4J9E5_9ACTN</name>
<reference evidence="3 4" key="1">
    <citation type="journal article" date="2021" name="Res Sq">
        <title>Streptomyces Pimoensis sp. nov., Isolated From the Taklimakan Desert in Xinjiang, China.</title>
        <authorList>
            <person name="Zhang P."/>
            <person name="Luo X."/>
            <person name="Luo X."/>
            <person name="Liu Z."/>
            <person name="Xia Z."/>
            <person name="Wan C."/>
            <person name="zhang L."/>
        </authorList>
    </citation>
    <scope>NUCLEOTIDE SEQUENCE [LARGE SCALE GENOMIC DNA]</scope>
    <source>
        <strain evidence="3 4">TRM75549</strain>
    </source>
</reference>
<sequence>MGDVLEQPEEAAAAPGAPEPADAPEGTATPKKSADAAPEAPGGPVPESPGTPAPDAARKRRRGRTAVLIAVAAVLGVVAGTCTGYLVQADREPTGLPPLSQPVLAQSRGEAPEPLPAARDRRVRTDGDLRELLLEKPRGAREPGWPVGEDGWMELAEYAGYYEESGSMFGQLAMDEFRRAAVVGWLDDDGYSVEIRLVQFRQEETLAAADSVENGQYWAEDGEDTDSWAVPGTEEGRAYVHRSPDVEPGYEPLYGAEAHAWRGDIAMEVWVHGSKPVPKKMIMDLAERQMERL</sequence>
<keyword evidence="2" id="KW-1133">Transmembrane helix</keyword>